<sequence>MFDKLDAVRVQKEEGLQNAQIAENMGESEDSINKLSKLIKNVPWPEILFFAKAYQEGRGHSKEPIGHFTNFTEGWFRNSGMTEIPGAAVVVSICYAYYAHPKKEIPLPGRRRNTRGGGHDRYIQIWTDRFLRACVRGAG</sequence>
<accession>A0A1W1HFC8</accession>
<evidence type="ECO:0000313" key="1">
    <source>
        <dbReference type="EMBL" id="SLM31211.1"/>
    </source>
</evidence>
<gene>
    <name evidence="1" type="ORF">MTBBW1_2860005</name>
</gene>
<protein>
    <submittedName>
        <fullName evidence="1">Uncharacterized protein</fullName>
    </submittedName>
</protein>
<name>A0A1W1HFC8_9BACT</name>
<keyword evidence="2" id="KW-1185">Reference proteome</keyword>
<reference evidence="1 2" key="1">
    <citation type="submission" date="2017-03" db="EMBL/GenBank/DDBJ databases">
        <authorList>
            <person name="Afonso C.L."/>
            <person name="Miller P.J."/>
            <person name="Scott M.A."/>
            <person name="Spackman E."/>
            <person name="Goraichik I."/>
            <person name="Dimitrov K.M."/>
            <person name="Suarez D.L."/>
            <person name="Swayne D.E."/>
        </authorList>
    </citation>
    <scope>NUCLEOTIDE SEQUENCE [LARGE SCALE GENOMIC DNA]</scope>
    <source>
        <strain evidence="1">PRJEB14757</strain>
    </source>
</reference>
<organism evidence="1 2">
    <name type="scientific">Desulfamplus magnetovallimortis</name>
    <dbReference type="NCBI Taxonomy" id="1246637"/>
    <lineage>
        <taxon>Bacteria</taxon>
        <taxon>Pseudomonadati</taxon>
        <taxon>Thermodesulfobacteriota</taxon>
        <taxon>Desulfobacteria</taxon>
        <taxon>Desulfobacterales</taxon>
        <taxon>Desulfobacteraceae</taxon>
        <taxon>Desulfamplus</taxon>
    </lineage>
</organism>
<evidence type="ECO:0000313" key="2">
    <source>
        <dbReference type="Proteomes" id="UP000191931"/>
    </source>
</evidence>
<dbReference type="AlphaFoldDB" id="A0A1W1HFC8"/>
<dbReference type="Proteomes" id="UP000191931">
    <property type="component" value="Unassembled WGS sequence"/>
</dbReference>
<proteinExistence type="predicted"/>
<dbReference type="EMBL" id="FWEV01000208">
    <property type="protein sequence ID" value="SLM31211.1"/>
    <property type="molecule type" value="Genomic_DNA"/>
</dbReference>